<dbReference type="Proteomes" id="UP001140234">
    <property type="component" value="Unassembled WGS sequence"/>
</dbReference>
<accession>A0ACC1K3W7</accession>
<name>A0ACC1K3W7_9FUNG</name>
<evidence type="ECO:0000313" key="1">
    <source>
        <dbReference type="EMBL" id="KAJ2772599.1"/>
    </source>
</evidence>
<reference evidence="1" key="1">
    <citation type="submission" date="2022-07" db="EMBL/GenBank/DDBJ databases">
        <title>Phylogenomic reconstructions and comparative analyses of Kickxellomycotina fungi.</title>
        <authorList>
            <person name="Reynolds N.K."/>
            <person name="Stajich J.E."/>
            <person name="Barry K."/>
            <person name="Grigoriev I.V."/>
            <person name="Crous P."/>
            <person name="Smith M.E."/>
        </authorList>
    </citation>
    <scope>NUCLEOTIDE SEQUENCE</scope>
    <source>
        <strain evidence="1">CBS 109366</strain>
    </source>
</reference>
<feature type="non-terminal residue" evidence="1">
    <location>
        <position position="1"/>
    </location>
</feature>
<comment type="caution">
    <text evidence="1">The sequence shown here is derived from an EMBL/GenBank/DDBJ whole genome shotgun (WGS) entry which is preliminary data.</text>
</comment>
<organism evidence="1 2">
    <name type="scientific">Coemansia nantahalensis</name>
    <dbReference type="NCBI Taxonomy" id="2789366"/>
    <lineage>
        <taxon>Eukaryota</taxon>
        <taxon>Fungi</taxon>
        <taxon>Fungi incertae sedis</taxon>
        <taxon>Zoopagomycota</taxon>
        <taxon>Kickxellomycotina</taxon>
        <taxon>Kickxellomycetes</taxon>
        <taxon>Kickxellales</taxon>
        <taxon>Kickxellaceae</taxon>
        <taxon>Coemansia</taxon>
    </lineage>
</organism>
<evidence type="ECO:0000313" key="2">
    <source>
        <dbReference type="Proteomes" id="UP001140234"/>
    </source>
</evidence>
<proteinExistence type="predicted"/>
<sequence length="405" mass="45876">LHAIYGRKWTYIATLMEGRSPQQCGVRARYLREKEANPARKRGPKAKAADGAAAQGTHPAWNRADSDRLRALVAAHGRYDYGELAPHFPGVDYHQMYAAMMRLMEAPGGNGHRRWRADERRAVLRLAHEHSQDWIAVAMRMPSPRTPTQCRQLYGNIMLGHAQSRRAWTRDECERLAHLVDLATRGELAPSLLRVAPARPLALGAGADLPRRFQHLPGLPADEPPPPLPGPGRPRPALPWALIASHMDARSAVQCRAQWRQQGMVARHAADAYSGPWSLEEDRLLYSLHLEAPGKWTWILRRLPRRRARLSVVHRYRHHIGHFVDMLRACRGPAWDPLADGFEEVHLRCEIRAWFAARSEGYRPQDPYECPYDIDLTGRSMWAAAAPAQTSRPWSYSSRKRGGPA</sequence>
<protein>
    <submittedName>
        <fullName evidence="1">Uncharacterized protein</fullName>
    </submittedName>
</protein>
<dbReference type="EMBL" id="JANBUJ010000348">
    <property type="protein sequence ID" value="KAJ2772599.1"/>
    <property type="molecule type" value="Genomic_DNA"/>
</dbReference>
<gene>
    <name evidence="1" type="ORF">IWQ57_001695</name>
</gene>
<keyword evidence="2" id="KW-1185">Reference proteome</keyword>